<reference evidence="2" key="1">
    <citation type="submission" date="2016-10" db="EMBL/GenBank/DDBJ databases">
        <authorList>
            <person name="Varghese N."/>
            <person name="Submissions S."/>
        </authorList>
    </citation>
    <scope>NUCLEOTIDE SEQUENCE [LARGE SCALE GENOMIC DNA]</scope>
    <source>
        <strain evidence="2">DSM 3384</strain>
    </source>
</reference>
<dbReference type="SUPFAM" id="SSF48208">
    <property type="entry name" value="Six-hairpin glycosidases"/>
    <property type="match status" value="1"/>
</dbReference>
<gene>
    <name evidence="1" type="ORF">SAMN04487931_113118</name>
</gene>
<evidence type="ECO:0000313" key="1">
    <source>
        <dbReference type="EMBL" id="SDU57688.1"/>
    </source>
</evidence>
<dbReference type="Proteomes" id="UP000199608">
    <property type="component" value="Unassembled WGS sequence"/>
</dbReference>
<dbReference type="EMBL" id="FNLL01000013">
    <property type="protein sequence ID" value="SDU57688.1"/>
    <property type="molecule type" value="Genomic_DNA"/>
</dbReference>
<name>A0A1H2JNG6_9BACT</name>
<dbReference type="InterPro" id="IPR008928">
    <property type="entry name" value="6-hairpin_glycosidase_sf"/>
</dbReference>
<dbReference type="AlphaFoldDB" id="A0A1H2JNG6"/>
<dbReference type="RefSeq" id="WP_092237497.1">
    <property type="nucleotide sequence ID" value="NZ_FNLL01000013.1"/>
</dbReference>
<sequence length="349" mass="39801">MALKGSRIKLSDALDINSVVTFILSLQQESGDIPWHKDGKTDPWDLIETIMGLNIGKCFDASHRAFEWLKIIQNTDGSWYSSYVNGKPEDRTCETHMAAYFSVGLFHTWLTDKNTAFVEYYWTTMEKGINYAISLQTKTGEIYWAKSPEGNVDPMSLLAGSSSIFMSLKCALAIAGILGKKRRSWETAFDKLGNSIRKNIHNYNVSKSRFSMYWFYPVLSGALTGEKAENRIEKYWNKYVIEGQGARCVSDQPWVTMAETSELVLALSGMGQMEKAKIVFSWIQNRRYEDKTYWCGYTYPDMVIWPEEKISWTNAVVLLAADAVYALTPASDLFCHRSWDGFAYKGFLN</sequence>
<dbReference type="InterPro" id="IPR012341">
    <property type="entry name" value="6hp_glycosidase-like_sf"/>
</dbReference>
<evidence type="ECO:0008006" key="3">
    <source>
        <dbReference type="Google" id="ProtNLM"/>
    </source>
</evidence>
<dbReference type="GO" id="GO:0005975">
    <property type="term" value="P:carbohydrate metabolic process"/>
    <property type="evidence" value="ECO:0007669"/>
    <property type="project" value="InterPro"/>
</dbReference>
<evidence type="ECO:0000313" key="2">
    <source>
        <dbReference type="Proteomes" id="UP000199608"/>
    </source>
</evidence>
<dbReference type="Gene3D" id="1.50.10.10">
    <property type="match status" value="1"/>
</dbReference>
<accession>A0A1H2JNG6</accession>
<keyword evidence="2" id="KW-1185">Reference proteome</keyword>
<protein>
    <recommendedName>
        <fullName evidence="3">Phenyltransferase domain-containing protein</fullName>
    </recommendedName>
</protein>
<organism evidence="1 2">
    <name type="scientific">Desulfobacula phenolica</name>
    <dbReference type="NCBI Taxonomy" id="90732"/>
    <lineage>
        <taxon>Bacteria</taxon>
        <taxon>Pseudomonadati</taxon>
        <taxon>Thermodesulfobacteriota</taxon>
        <taxon>Desulfobacteria</taxon>
        <taxon>Desulfobacterales</taxon>
        <taxon>Desulfobacteraceae</taxon>
        <taxon>Desulfobacula</taxon>
    </lineage>
</organism>
<proteinExistence type="predicted"/>